<protein>
    <submittedName>
        <fullName evidence="2">TYR_PHOSPHATASE_2 domain-containing protein</fullName>
    </submittedName>
</protein>
<name>A0AC34FCW4_9BILA</name>
<evidence type="ECO:0000313" key="1">
    <source>
        <dbReference type="Proteomes" id="UP000887579"/>
    </source>
</evidence>
<sequence>MASSEEILPSVQNVPTVIVQQTATNGVKPTYSVIRSNIIRITPESMQCKLYCRGTACKYCSPTGWNQEDQAIRGVYSSWVTDDILAMARPTQIAIQQYDMFKQFKQKRIKTIINLQCNNEHAFCGPPLLICGFSYDPEMMMRNKIYYYNFAMPDFGFVNVYSLLNIVKVMWFAAKQGRIAVHCHAGLGRTCTLIACYLMWANLYYYNFAMPDFGFVNVYSLLNIVKVMWFAAKQGRIAVHCHAGLGRTCTLIACYLMWANCWSCEKAVTFVRSKRPNSIQSPRQIDLIEQMWELIKKYAMALPEETGLVLANYIGMQNDFISSDETRKFSHVPKLVYCVCNRLLQLIFDKGIRYEIDHQSKSHNVRSCTIGYINVEWKIAYTSKGRAQMRYIVNLFNRLRAFPFDKDDTVQQKFKNEVTLINIEESLIGLDASQLISLLNYFMEIIKRPYCDIDDLIAAFDHFSPNNTNEIPPTTQPSEQQESSQQQATEMEASSADNAIKRSSPKCNAPWQCLVFYLCNALSYMTGENYDVVVDVISIWLINDLDNNLKSAIHTHMRDLFARNLHEQQEQSSKKRQALLMQK</sequence>
<evidence type="ECO:0000313" key="2">
    <source>
        <dbReference type="WBParaSite" id="ES5_v2.g14661.t1"/>
    </source>
</evidence>
<reference evidence="2" key="1">
    <citation type="submission" date="2022-11" db="UniProtKB">
        <authorList>
            <consortium name="WormBaseParasite"/>
        </authorList>
    </citation>
    <scope>IDENTIFICATION</scope>
</reference>
<accession>A0AC34FCW4</accession>
<proteinExistence type="predicted"/>
<dbReference type="WBParaSite" id="ES5_v2.g14661.t1">
    <property type="protein sequence ID" value="ES5_v2.g14661.t1"/>
    <property type="gene ID" value="ES5_v2.g14661"/>
</dbReference>
<organism evidence="1 2">
    <name type="scientific">Panagrolaimus sp. ES5</name>
    <dbReference type="NCBI Taxonomy" id="591445"/>
    <lineage>
        <taxon>Eukaryota</taxon>
        <taxon>Metazoa</taxon>
        <taxon>Ecdysozoa</taxon>
        <taxon>Nematoda</taxon>
        <taxon>Chromadorea</taxon>
        <taxon>Rhabditida</taxon>
        <taxon>Tylenchina</taxon>
        <taxon>Panagrolaimomorpha</taxon>
        <taxon>Panagrolaimoidea</taxon>
        <taxon>Panagrolaimidae</taxon>
        <taxon>Panagrolaimus</taxon>
    </lineage>
</organism>
<dbReference type="Proteomes" id="UP000887579">
    <property type="component" value="Unplaced"/>
</dbReference>